<organism evidence="2 3">
    <name type="scientific">Pristionchus pacificus</name>
    <name type="common">Parasitic nematode worm</name>
    <dbReference type="NCBI Taxonomy" id="54126"/>
    <lineage>
        <taxon>Eukaryota</taxon>
        <taxon>Metazoa</taxon>
        <taxon>Ecdysozoa</taxon>
        <taxon>Nematoda</taxon>
        <taxon>Chromadorea</taxon>
        <taxon>Rhabditida</taxon>
        <taxon>Rhabditina</taxon>
        <taxon>Diplogasteromorpha</taxon>
        <taxon>Diplogasteroidea</taxon>
        <taxon>Neodiplogasteridae</taxon>
        <taxon>Pristionchus</taxon>
    </lineage>
</organism>
<dbReference type="InterPro" id="IPR030564">
    <property type="entry name" value="Myotubularin"/>
</dbReference>
<dbReference type="EnsemblMetazoa" id="PPA03731.1">
    <property type="protein sequence ID" value="PPA03731.1"/>
    <property type="gene ID" value="WBGene00093285"/>
</dbReference>
<accession>A0A2A6BKE9</accession>
<reference evidence="3" key="1">
    <citation type="journal article" date="2008" name="Nat. Genet.">
        <title>The Pristionchus pacificus genome provides a unique perspective on nematode lifestyle and parasitism.</title>
        <authorList>
            <person name="Dieterich C."/>
            <person name="Clifton S.W."/>
            <person name="Schuster L.N."/>
            <person name="Chinwalla A."/>
            <person name="Delehaunty K."/>
            <person name="Dinkelacker I."/>
            <person name="Fulton L."/>
            <person name="Fulton R."/>
            <person name="Godfrey J."/>
            <person name="Minx P."/>
            <person name="Mitreva M."/>
            <person name="Roeseler W."/>
            <person name="Tian H."/>
            <person name="Witte H."/>
            <person name="Yang S.P."/>
            <person name="Wilson R.K."/>
            <person name="Sommer R.J."/>
        </authorList>
    </citation>
    <scope>NUCLEOTIDE SEQUENCE [LARGE SCALE GENOMIC DNA]</scope>
    <source>
        <strain evidence="3">PS312</strain>
    </source>
</reference>
<evidence type="ECO:0000313" key="2">
    <source>
        <dbReference type="EnsemblMetazoa" id="PPA03731.1"/>
    </source>
</evidence>
<dbReference type="GO" id="GO:0016324">
    <property type="term" value="C:apical plasma membrane"/>
    <property type="evidence" value="ECO:0007669"/>
    <property type="project" value="EnsemblMetazoa"/>
</dbReference>
<evidence type="ECO:0000313" key="3">
    <source>
        <dbReference type="Proteomes" id="UP000005239"/>
    </source>
</evidence>
<accession>A0A8R1U5A5</accession>
<dbReference type="InterPro" id="IPR029021">
    <property type="entry name" value="Prot-tyrosine_phosphatase-like"/>
</dbReference>
<gene>
    <name evidence="2" type="primary">WBGene00093285</name>
</gene>
<sequence length="655" mass="73799">MMPLNCFLVQVIHSASLSLPSQMLLRLVVLSLFIAVVAARYIDDMNYGELRQFLDDQLMQVFIPRRMVRQEGALLLSIMELAEAIEIPQVNGVFLREGPRAATTGTICVAGHHLMFAPDQQSPTVKGQNQDAANDIWILHRMVDKVVAEPIAKDDPSRGGLLILKLKNFLILTFEIRSVSDCQALFRSIEKLSNLRGFHHEYPFYYRVPFTVLDDGWTAFDLENEFTKLSVLAPDQFRISSANVNYALCQSYPEKVIVPKGIGDDYLGHSAEFREGRRFPVLSYYHAPTKSPIMRCGQPLVGPTNRRCKGDETILNTLLTTERGVIVDTRPKNVGLDSKRKGGGCESQQFYSQWRYLVFGTPRIKDTHDALARVVELCNDTRISSDKFISRANSSMWYHAVTDILTAAANVATLVSQEGTSGVPVVVHGGDGTDSTLAVCSLAQLILDSDSRTIRGFESLIEREFICAGHPFQSRNAHSAYGSGAVTGPKESPVFLLFLHCVYELLVQFPLSFEYTEEFLILLFEHSYASEFGSFLGDNEMEKRQWRVKECTTSLWSYVNNPKILAQFVNANYEPNDKVIWPSVTPQSFVLWRRVLLRWQMKWEESDAMRKAAADAKLKEKAMQSRVHSLKRQIADLTREASLITATAEGLKLTD</sequence>
<dbReference type="OrthoDB" id="271628at2759"/>
<reference evidence="2" key="2">
    <citation type="submission" date="2022-06" db="UniProtKB">
        <authorList>
            <consortium name="EnsemblMetazoa"/>
        </authorList>
    </citation>
    <scope>IDENTIFICATION</scope>
    <source>
        <strain evidence="2">PS312</strain>
    </source>
</reference>
<dbReference type="SUPFAM" id="SSF50729">
    <property type="entry name" value="PH domain-like"/>
    <property type="match status" value="1"/>
</dbReference>
<dbReference type="GO" id="GO:0030334">
    <property type="term" value="P:regulation of cell migration"/>
    <property type="evidence" value="ECO:0007669"/>
    <property type="project" value="EnsemblMetazoa"/>
</dbReference>
<dbReference type="GO" id="GO:0006907">
    <property type="term" value="P:pinocytosis"/>
    <property type="evidence" value="ECO:0007669"/>
    <property type="project" value="EnsemblMetazoa"/>
</dbReference>
<dbReference type="GO" id="GO:0005829">
    <property type="term" value="C:cytosol"/>
    <property type="evidence" value="ECO:0007669"/>
    <property type="project" value="EnsemblMetazoa"/>
</dbReference>
<dbReference type="Proteomes" id="UP000005239">
    <property type="component" value="Unassembled WGS sequence"/>
</dbReference>
<dbReference type="Gene3D" id="2.30.29.30">
    <property type="entry name" value="Pleckstrin-homology domain (PH domain)/Phosphotyrosine-binding domain (PTB)"/>
    <property type="match status" value="1"/>
</dbReference>
<dbReference type="InterPro" id="IPR010569">
    <property type="entry name" value="Myotubularin-like_Pase_dom"/>
</dbReference>
<protein>
    <submittedName>
        <fullName evidence="2">Mtm-9</fullName>
    </submittedName>
</protein>
<dbReference type="PROSITE" id="PS51339">
    <property type="entry name" value="PPASE_MYOTUBULARIN"/>
    <property type="match status" value="1"/>
</dbReference>
<dbReference type="Pfam" id="PF06602">
    <property type="entry name" value="Myotub-related"/>
    <property type="match status" value="1"/>
</dbReference>
<dbReference type="GO" id="GO:0019903">
    <property type="term" value="F:protein phosphatase binding"/>
    <property type="evidence" value="ECO:0000318"/>
    <property type="project" value="GO_Central"/>
</dbReference>
<dbReference type="GO" id="GO:0046856">
    <property type="term" value="P:phosphatidylinositol dephosphorylation"/>
    <property type="evidence" value="ECO:0000318"/>
    <property type="project" value="GO_Central"/>
</dbReference>
<dbReference type="GO" id="GO:0010507">
    <property type="term" value="P:negative regulation of autophagy"/>
    <property type="evidence" value="ECO:0000318"/>
    <property type="project" value="GO_Central"/>
</dbReference>
<dbReference type="PANTHER" id="PTHR10807">
    <property type="entry name" value="MYOTUBULARIN-RELATED"/>
    <property type="match status" value="1"/>
</dbReference>
<dbReference type="PANTHER" id="PTHR10807:SF73">
    <property type="entry name" value="LD06050P"/>
    <property type="match status" value="1"/>
</dbReference>
<dbReference type="GO" id="GO:0005737">
    <property type="term" value="C:cytoplasm"/>
    <property type="evidence" value="ECO:0000318"/>
    <property type="project" value="GO_Central"/>
</dbReference>
<name>A0A2A6BKE9_PRIPA</name>
<dbReference type="SUPFAM" id="SSF52799">
    <property type="entry name" value="(Phosphotyrosine protein) phosphatases II"/>
    <property type="match status" value="1"/>
</dbReference>
<proteinExistence type="inferred from homology"/>
<comment type="similarity">
    <text evidence="1">Belongs to the protein-tyrosine phosphatase family. Non-receptor class myotubularin subfamily.</text>
</comment>
<dbReference type="InterPro" id="IPR048994">
    <property type="entry name" value="PH-GRAM_MTMR6-9"/>
</dbReference>
<evidence type="ECO:0000256" key="1">
    <source>
        <dbReference type="ARBA" id="ARBA00007471"/>
    </source>
</evidence>
<dbReference type="AlphaFoldDB" id="A0A2A6BKE9"/>
<dbReference type="Pfam" id="PF21098">
    <property type="entry name" value="PH-GRAM_MTMR6-like"/>
    <property type="match status" value="1"/>
</dbReference>
<keyword evidence="3" id="KW-1185">Reference proteome</keyword>
<dbReference type="InterPro" id="IPR011993">
    <property type="entry name" value="PH-like_dom_sf"/>
</dbReference>